<proteinExistence type="predicted"/>
<protein>
    <submittedName>
        <fullName evidence="1">Uncharacterized protein</fullName>
    </submittedName>
</protein>
<evidence type="ECO:0000313" key="1">
    <source>
        <dbReference type="EMBL" id="AAU84898.1"/>
    </source>
</evidence>
<organism evidence="1">
    <name type="scientific">Peptoclostridium acidaminophilum</name>
    <name type="common">Eubacterium acidaminophilum</name>
    <dbReference type="NCBI Taxonomy" id="1731"/>
    <lineage>
        <taxon>Bacteria</taxon>
        <taxon>Bacillati</taxon>
        <taxon>Bacillota</taxon>
        <taxon>Clostridia</taxon>
        <taxon>Peptostreptococcales</taxon>
        <taxon>Peptoclostridiaceae</taxon>
        <taxon>Peptoclostridium</taxon>
    </lineage>
</organism>
<dbReference type="EMBL" id="AY722712">
    <property type="protein sequence ID" value="AAU84898.1"/>
    <property type="molecule type" value="Genomic_DNA"/>
</dbReference>
<reference evidence="1" key="1">
    <citation type="submission" date="2004-08" db="EMBL/GenBank/DDBJ databases">
        <title>Genes involved in glycine decarboxylation reaction of Eubacterium acidaminophilum.</title>
        <authorList>
            <person name="Poehlein A."/>
            <person name="Lechel A."/>
            <person name="Groebe D."/>
            <person name="Andreesen J.R."/>
        </authorList>
    </citation>
    <scope>NUCLEOTIDE SEQUENCE</scope>
</reference>
<dbReference type="AlphaFoldDB" id="Q5XZD6"/>
<name>Q5XZD6_PEPAC</name>
<accession>Q5XZD6</accession>
<sequence length="138" mass="16384">MQKRLSKNARISIKRARRKPTHEDICLMKHETDALIRRTITETDVVQRNINAVSCLAKMLKAYFTSRGIWCPKEKNIVNALRENDETLYLMAKEFIEDMDTEIWKKSLRRYFTTCGMPDEFEYRILKVKKRMEAALHG</sequence>